<keyword evidence="1" id="KW-0472">Membrane</keyword>
<dbReference type="Proteomes" id="UP000215914">
    <property type="component" value="Chromosome 12"/>
</dbReference>
<dbReference type="AlphaFoldDB" id="A0A251T6K7"/>
<evidence type="ECO:0000313" key="3">
    <source>
        <dbReference type="Proteomes" id="UP000215914"/>
    </source>
</evidence>
<dbReference type="EMBL" id="CM007901">
    <property type="protein sequence ID" value="OTG06399.1"/>
    <property type="molecule type" value="Genomic_DNA"/>
</dbReference>
<keyword evidence="1" id="KW-1133">Transmembrane helix</keyword>
<keyword evidence="1" id="KW-0812">Transmembrane</keyword>
<protein>
    <submittedName>
        <fullName evidence="2">Uncharacterized protein</fullName>
    </submittedName>
</protein>
<proteinExistence type="predicted"/>
<gene>
    <name evidence="2" type="ORF">HannXRQ_Chr12g0385191</name>
</gene>
<evidence type="ECO:0000313" key="2">
    <source>
        <dbReference type="EMBL" id="OTG06399.1"/>
    </source>
</evidence>
<reference evidence="3" key="1">
    <citation type="journal article" date="2017" name="Nature">
        <title>The sunflower genome provides insights into oil metabolism, flowering and Asterid evolution.</title>
        <authorList>
            <person name="Badouin H."/>
            <person name="Gouzy J."/>
            <person name="Grassa C.J."/>
            <person name="Murat F."/>
            <person name="Staton S.E."/>
            <person name="Cottret L."/>
            <person name="Lelandais-Briere C."/>
            <person name="Owens G.L."/>
            <person name="Carrere S."/>
            <person name="Mayjonade B."/>
            <person name="Legrand L."/>
            <person name="Gill N."/>
            <person name="Kane N.C."/>
            <person name="Bowers J.E."/>
            <person name="Hubner S."/>
            <person name="Bellec A."/>
            <person name="Berard A."/>
            <person name="Berges H."/>
            <person name="Blanchet N."/>
            <person name="Boniface M.C."/>
            <person name="Brunel D."/>
            <person name="Catrice O."/>
            <person name="Chaidir N."/>
            <person name="Claudel C."/>
            <person name="Donnadieu C."/>
            <person name="Faraut T."/>
            <person name="Fievet G."/>
            <person name="Helmstetter N."/>
            <person name="King M."/>
            <person name="Knapp S.J."/>
            <person name="Lai Z."/>
            <person name="Le Paslier M.C."/>
            <person name="Lippi Y."/>
            <person name="Lorenzon L."/>
            <person name="Mandel J.R."/>
            <person name="Marage G."/>
            <person name="Marchand G."/>
            <person name="Marquand E."/>
            <person name="Bret-Mestries E."/>
            <person name="Morien E."/>
            <person name="Nambeesan S."/>
            <person name="Nguyen T."/>
            <person name="Pegot-Espagnet P."/>
            <person name="Pouilly N."/>
            <person name="Raftis F."/>
            <person name="Sallet E."/>
            <person name="Schiex T."/>
            <person name="Thomas J."/>
            <person name="Vandecasteele C."/>
            <person name="Vares D."/>
            <person name="Vear F."/>
            <person name="Vautrin S."/>
            <person name="Crespi M."/>
            <person name="Mangin B."/>
            <person name="Burke J.M."/>
            <person name="Salse J."/>
            <person name="Munos S."/>
            <person name="Vincourt P."/>
            <person name="Rieseberg L.H."/>
            <person name="Langlade N.B."/>
        </authorList>
    </citation>
    <scope>NUCLEOTIDE SEQUENCE [LARGE SCALE GENOMIC DNA]</scope>
    <source>
        <strain evidence="3">cv. SF193</strain>
    </source>
</reference>
<dbReference type="InParanoid" id="A0A251T6K7"/>
<sequence>MQLTQPENIERKCKPFKMCLIKIKNWTILFKEKFSIESVETYVSIFQFNVKTHYAYKYLLIVLSFIFHGLLTTDHGLDLSWIMT</sequence>
<keyword evidence="3" id="KW-1185">Reference proteome</keyword>
<accession>A0A251T6K7</accession>
<name>A0A251T6K7_HELAN</name>
<evidence type="ECO:0000256" key="1">
    <source>
        <dbReference type="SAM" id="Phobius"/>
    </source>
</evidence>
<organism evidence="2 3">
    <name type="scientific">Helianthus annuus</name>
    <name type="common">Common sunflower</name>
    <dbReference type="NCBI Taxonomy" id="4232"/>
    <lineage>
        <taxon>Eukaryota</taxon>
        <taxon>Viridiplantae</taxon>
        <taxon>Streptophyta</taxon>
        <taxon>Embryophyta</taxon>
        <taxon>Tracheophyta</taxon>
        <taxon>Spermatophyta</taxon>
        <taxon>Magnoliopsida</taxon>
        <taxon>eudicotyledons</taxon>
        <taxon>Gunneridae</taxon>
        <taxon>Pentapetalae</taxon>
        <taxon>asterids</taxon>
        <taxon>campanulids</taxon>
        <taxon>Asterales</taxon>
        <taxon>Asteraceae</taxon>
        <taxon>Asteroideae</taxon>
        <taxon>Heliantheae alliance</taxon>
        <taxon>Heliantheae</taxon>
        <taxon>Helianthus</taxon>
    </lineage>
</organism>
<feature type="transmembrane region" description="Helical" evidence="1">
    <location>
        <begin position="54"/>
        <end position="71"/>
    </location>
</feature>